<name>A0A6L5XGX2_9BACT</name>
<dbReference type="GO" id="GO:0042586">
    <property type="term" value="F:peptide deformylase activity"/>
    <property type="evidence" value="ECO:0007669"/>
    <property type="project" value="UniProtKB-UniRule"/>
</dbReference>
<comment type="catalytic activity">
    <reaction evidence="4">
        <text>N-terminal N-formyl-L-methionyl-[peptide] + H2O = N-terminal L-methionyl-[peptide] + formate</text>
        <dbReference type="Rhea" id="RHEA:24420"/>
        <dbReference type="Rhea" id="RHEA-COMP:10639"/>
        <dbReference type="Rhea" id="RHEA-COMP:10640"/>
        <dbReference type="ChEBI" id="CHEBI:15377"/>
        <dbReference type="ChEBI" id="CHEBI:15740"/>
        <dbReference type="ChEBI" id="CHEBI:49298"/>
        <dbReference type="ChEBI" id="CHEBI:64731"/>
        <dbReference type="EC" id="3.5.1.88"/>
    </reaction>
</comment>
<dbReference type="PIRSF" id="PIRSF004749">
    <property type="entry name" value="Pep_def"/>
    <property type="match status" value="1"/>
</dbReference>
<evidence type="ECO:0000256" key="1">
    <source>
        <dbReference type="ARBA" id="ARBA00010759"/>
    </source>
</evidence>
<dbReference type="PANTHER" id="PTHR10458:SF22">
    <property type="entry name" value="PEPTIDE DEFORMYLASE"/>
    <property type="match status" value="1"/>
</dbReference>
<dbReference type="PRINTS" id="PR01576">
    <property type="entry name" value="PDEFORMYLASE"/>
</dbReference>
<comment type="function">
    <text evidence="4">Removes the formyl group from the N-terminal Met of newly synthesized proteins. Requires at least a dipeptide for an efficient rate of reaction. N-terminal L-methionine is a prerequisite for activity but the enzyme has broad specificity at other positions.</text>
</comment>
<dbReference type="EC" id="3.5.1.88" evidence="4"/>
<evidence type="ECO:0000313" key="6">
    <source>
        <dbReference type="Proteomes" id="UP000483362"/>
    </source>
</evidence>
<dbReference type="NCBIfam" id="TIGR00079">
    <property type="entry name" value="pept_deformyl"/>
    <property type="match status" value="1"/>
</dbReference>
<organism evidence="5 6">
    <name type="scientific">Sodaliphilus pleomorphus</name>
    <dbReference type="NCBI Taxonomy" id="2606626"/>
    <lineage>
        <taxon>Bacteria</taxon>
        <taxon>Pseudomonadati</taxon>
        <taxon>Bacteroidota</taxon>
        <taxon>Bacteroidia</taxon>
        <taxon>Bacteroidales</taxon>
        <taxon>Muribaculaceae</taxon>
        <taxon>Sodaliphilus</taxon>
    </lineage>
</organism>
<accession>A0A6L5XGX2</accession>
<dbReference type="NCBIfam" id="NF001159">
    <property type="entry name" value="PRK00150.1-3"/>
    <property type="match status" value="1"/>
</dbReference>
<gene>
    <name evidence="4 5" type="primary">def</name>
    <name evidence="5" type="ORF">FYJ29_13595</name>
</gene>
<dbReference type="RefSeq" id="WP_154328719.1">
    <property type="nucleotide sequence ID" value="NZ_CP045696.1"/>
</dbReference>
<dbReference type="AlphaFoldDB" id="A0A6L5XGX2"/>
<feature type="binding site" evidence="4">
    <location>
        <position position="145"/>
    </location>
    <ligand>
        <name>Fe cation</name>
        <dbReference type="ChEBI" id="CHEBI:24875"/>
    </ligand>
</feature>
<comment type="caution">
    <text evidence="5">The sequence shown here is derived from an EMBL/GenBank/DDBJ whole genome shotgun (WGS) entry which is preliminary data.</text>
</comment>
<reference evidence="5 6" key="1">
    <citation type="submission" date="2019-08" db="EMBL/GenBank/DDBJ databases">
        <title>In-depth cultivation of the pig gut microbiome towards novel bacterial diversity and tailored functional studies.</title>
        <authorList>
            <person name="Wylensek D."/>
            <person name="Hitch T.C.A."/>
            <person name="Clavel T."/>
        </authorList>
    </citation>
    <scope>NUCLEOTIDE SEQUENCE [LARGE SCALE GENOMIC DNA]</scope>
    <source>
        <strain evidence="5 6">Oil-RF-744-WCA-WT-10</strain>
    </source>
</reference>
<feature type="active site" evidence="4">
    <location>
        <position position="142"/>
    </location>
</feature>
<comment type="similarity">
    <text evidence="1 4">Belongs to the polypeptide deformylase family.</text>
</comment>
<dbReference type="HAMAP" id="MF_00163">
    <property type="entry name" value="Pep_deformylase"/>
    <property type="match status" value="1"/>
</dbReference>
<dbReference type="Gene3D" id="3.90.45.10">
    <property type="entry name" value="Peptide deformylase"/>
    <property type="match status" value="1"/>
</dbReference>
<keyword evidence="4" id="KW-0648">Protein biosynthesis</keyword>
<keyword evidence="2 4" id="KW-0479">Metal-binding</keyword>
<comment type="cofactor">
    <cofactor evidence="4">
        <name>Fe(2+)</name>
        <dbReference type="ChEBI" id="CHEBI:29033"/>
    </cofactor>
    <text evidence="4">Binds 1 Fe(2+) ion.</text>
</comment>
<keyword evidence="6" id="KW-1185">Reference proteome</keyword>
<keyword evidence="3 4" id="KW-0378">Hydrolase</keyword>
<dbReference type="SUPFAM" id="SSF56420">
    <property type="entry name" value="Peptide deformylase"/>
    <property type="match status" value="1"/>
</dbReference>
<dbReference type="InterPro" id="IPR036821">
    <property type="entry name" value="Peptide_deformylase_sf"/>
</dbReference>
<dbReference type="InterPro" id="IPR023635">
    <property type="entry name" value="Peptide_deformylase"/>
</dbReference>
<dbReference type="PANTHER" id="PTHR10458">
    <property type="entry name" value="PEPTIDE DEFORMYLASE"/>
    <property type="match status" value="1"/>
</dbReference>
<evidence type="ECO:0000313" key="5">
    <source>
        <dbReference type="EMBL" id="MSS18781.1"/>
    </source>
</evidence>
<feature type="binding site" evidence="4">
    <location>
        <position position="99"/>
    </location>
    <ligand>
        <name>Fe cation</name>
        <dbReference type="ChEBI" id="CHEBI:24875"/>
    </ligand>
</feature>
<evidence type="ECO:0000256" key="3">
    <source>
        <dbReference type="ARBA" id="ARBA00022801"/>
    </source>
</evidence>
<evidence type="ECO:0000256" key="4">
    <source>
        <dbReference type="HAMAP-Rule" id="MF_00163"/>
    </source>
</evidence>
<evidence type="ECO:0000256" key="2">
    <source>
        <dbReference type="ARBA" id="ARBA00022723"/>
    </source>
</evidence>
<protein>
    <recommendedName>
        <fullName evidence="4">Peptide deformylase</fullName>
        <shortName evidence="4">PDF</shortName>
        <ecNumber evidence="4">3.5.1.88</ecNumber>
    </recommendedName>
    <alternativeName>
        <fullName evidence="4">Polypeptide deformylase</fullName>
    </alternativeName>
</protein>
<dbReference type="Pfam" id="PF01327">
    <property type="entry name" value="Pep_deformylase"/>
    <property type="match status" value="1"/>
</dbReference>
<dbReference type="EMBL" id="VULT01000038">
    <property type="protein sequence ID" value="MSS18781.1"/>
    <property type="molecule type" value="Genomic_DNA"/>
</dbReference>
<feature type="binding site" evidence="4">
    <location>
        <position position="141"/>
    </location>
    <ligand>
        <name>Fe cation</name>
        <dbReference type="ChEBI" id="CHEBI:24875"/>
    </ligand>
</feature>
<proteinExistence type="inferred from homology"/>
<dbReference type="CDD" id="cd00487">
    <property type="entry name" value="Pep_deformylase"/>
    <property type="match status" value="1"/>
</dbReference>
<dbReference type="GO" id="GO:0006412">
    <property type="term" value="P:translation"/>
    <property type="evidence" value="ECO:0007669"/>
    <property type="project" value="UniProtKB-UniRule"/>
</dbReference>
<keyword evidence="4" id="KW-0408">Iron</keyword>
<dbReference type="Proteomes" id="UP000483362">
    <property type="component" value="Unassembled WGS sequence"/>
</dbReference>
<sequence length="190" mass="21896">MVLPVYIYGQPVLRKVAAEIGKDYEGLHDLIQNMKDTMYASDGIGIAAPQVGVSARIIYIDVDVLKDDFPELKDKRMVLITPVLTVDEQSPTVTREEGCLSLPGIHENVTRHTKVHLHWLDEDWNEHDEDIEGYLARVVQHEYDHLDGKLFIDHISPIRHSLIRGRLNNMIKGKTRVNYRVKFFKSQGRR</sequence>
<dbReference type="GO" id="GO:0046872">
    <property type="term" value="F:metal ion binding"/>
    <property type="evidence" value="ECO:0007669"/>
    <property type="project" value="UniProtKB-KW"/>
</dbReference>